<protein>
    <submittedName>
        <fullName evidence="3">p-cumate dioxygenase</fullName>
    </submittedName>
</protein>
<sequence>MTETLLSTKVTISIQQIKEFLYYESELLDEWKLVEWSELFTDDGTYVVPPLGNPEADPAKSIFYINDTRSRLKERAERLLKKEAHVEYPHSTTIRNVNNVRIKGQEGDSLHVRCNFSTYRTKREVLDCFVGVNDYKLIVRDDKIMIQDKKVTLKHDSLRPHGKISLIL</sequence>
<evidence type="ECO:0000256" key="1">
    <source>
        <dbReference type="ARBA" id="ARBA00009570"/>
    </source>
</evidence>
<dbReference type="PANTHER" id="PTHR41534:SF2">
    <property type="entry name" value="3-PHENYLPROPIONATE_CINNAMIC ACID DIOXYGENASE SUBUNIT BETA"/>
    <property type="match status" value="1"/>
</dbReference>
<dbReference type="RefSeq" id="WP_051210548.1">
    <property type="nucleotide sequence ID" value="NZ_CP015108.1"/>
</dbReference>
<evidence type="ECO:0000256" key="2">
    <source>
        <dbReference type="ARBA" id="ARBA00023002"/>
    </source>
</evidence>
<dbReference type="CDD" id="cd00667">
    <property type="entry name" value="ring_hydroxylating_dioxygenases_beta"/>
    <property type="match status" value="1"/>
</dbReference>
<dbReference type="InterPro" id="IPR032710">
    <property type="entry name" value="NTF2-like_dom_sf"/>
</dbReference>
<keyword evidence="2" id="KW-0560">Oxidoreductase</keyword>
<accession>A0ABM6JU11</accession>
<name>A0ABM6JU11_SPOUR</name>
<gene>
    <name evidence="3" type="ORF">SporoS204_05425</name>
</gene>
<keyword evidence="3" id="KW-0223">Dioxygenase</keyword>
<dbReference type="PANTHER" id="PTHR41534">
    <property type="entry name" value="BLR3401 PROTEIN"/>
    <property type="match status" value="1"/>
</dbReference>
<dbReference type="Gene3D" id="3.10.450.50">
    <property type="match status" value="1"/>
</dbReference>
<dbReference type="GO" id="GO:0051213">
    <property type="term" value="F:dioxygenase activity"/>
    <property type="evidence" value="ECO:0007669"/>
    <property type="project" value="UniProtKB-KW"/>
</dbReference>
<dbReference type="Proteomes" id="UP000192486">
    <property type="component" value="Chromosome"/>
</dbReference>
<dbReference type="EMBL" id="CP015108">
    <property type="protein sequence ID" value="ARF13649.1"/>
    <property type="molecule type" value="Genomic_DNA"/>
</dbReference>
<keyword evidence="4" id="KW-1185">Reference proteome</keyword>
<evidence type="ECO:0000313" key="4">
    <source>
        <dbReference type="Proteomes" id="UP000192486"/>
    </source>
</evidence>
<organism evidence="3 4">
    <name type="scientific">Sporosarcina ureae</name>
    <dbReference type="NCBI Taxonomy" id="1571"/>
    <lineage>
        <taxon>Bacteria</taxon>
        <taxon>Bacillati</taxon>
        <taxon>Bacillota</taxon>
        <taxon>Bacilli</taxon>
        <taxon>Bacillales</taxon>
        <taxon>Caryophanaceae</taxon>
        <taxon>Sporosarcina</taxon>
    </lineage>
</organism>
<dbReference type="InterPro" id="IPR000391">
    <property type="entry name" value="Rng_hydr_dOase-bsu"/>
</dbReference>
<dbReference type="Pfam" id="PF00866">
    <property type="entry name" value="Ring_hydroxyl_B"/>
    <property type="match status" value="1"/>
</dbReference>
<dbReference type="SUPFAM" id="SSF54427">
    <property type="entry name" value="NTF2-like"/>
    <property type="match status" value="1"/>
</dbReference>
<comment type="similarity">
    <text evidence="1">Belongs to the bacterial ring-hydroxylating dioxygenase beta subunit family.</text>
</comment>
<evidence type="ECO:0000313" key="3">
    <source>
        <dbReference type="EMBL" id="ARF13649.1"/>
    </source>
</evidence>
<reference evidence="3 4" key="1">
    <citation type="submission" date="2016-04" db="EMBL/GenBank/DDBJ databases">
        <title>Comparative Genomics and Epigenetics of Sporosarcina ureae.</title>
        <authorList>
            <person name="Oliver A.S."/>
            <person name="Cooper K.K."/>
        </authorList>
    </citation>
    <scope>NUCLEOTIDE SEQUENCE [LARGE SCALE GENOMIC DNA]</scope>
    <source>
        <strain evidence="3 4">S204</strain>
    </source>
</reference>
<proteinExistence type="inferred from homology"/>